<evidence type="ECO:0000313" key="1">
    <source>
        <dbReference type="EMBL" id="MBB5934082.1"/>
    </source>
</evidence>
<gene>
    <name evidence="1" type="ORF">FHS42_001108</name>
</gene>
<comment type="caution">
    <text evidence="1">The sequence shown here is derived from an EMBL/GenBank/DDBJ whole genome shotgun (WGS) entry which is preliminary data.</text>
</comment>
<reference evidence="1 2" key="1">
    <citation type="submission" date="2020-08" db="EMBL/GenBank/DDBJ databases">
        <title>Genomic Encyclopedia of Type Strains, Phase III (KMG-III): the genomes of soil and plant-associated and newly described type strains.</title>
        <authorList>
            <person name="Whitman W."/>
        </authorList>
    </citation>
    <scope>NUCLEOTIDE SEQUENCE [LARGE SCALE GENOMIC DNA]</scope>
    <source>
        <strain evidence="1 2">CECT 8305</strain>
    </source>
</reference>
<name>A0A7W9UWZ8_9ACTN</name>
<dbReference type="AlphaFoldDB" id="A0A7W9UWZ8"/>
<sequence>MVAVGFAGYFFWPGGPVFFVLTPLPVLPSPGCWACEAVPRSLPVDC</sequence>
<dbReference type="EMBL" id="JACHJL010000002">
    <property type="protein sequence ID" value="MBB5934082.1"/>
    <property type="molecule type" value="Genomic_DNA"/>
</dbReference>
<protein>
    <submittedName>
        <fullName evidence="1">Uncharacterized protein</fullName>
    </submittedName>
</protein>
<organism evidence="1 2">
    <name type="scientific">Streptomyces zagrosensis</name>
    <dbReference type="NCBI Taxonomy" id="1042984"/>
    <lineage>
        <taxon>Bacteria</taxon>
        <taxon>Bacillati</taxon>
        <taxon>Actinomycetota</taxon>
        <taxon>Actinomycetes</taxon>
        <taxon>Kitasatosporales</taxon>
        <taxon>Streptomycetaceae</taxon>
        <taxon>Streptomyces</taxon>
    </lineage>
</organism>
<accession>A0A7W9UWZ8</accession>
<dbReference type="Proteomes" id="UP000588098">
    <property type="component" value="Unassembled WGS sequence"/>
</dbReference>
<evidence type="ECO:0000313" key="2">
    <source>
        <dbReference type="Proteomes" id="UP000588098"/>
    </source>
</evidence>
<keyword evidence="2" id="KW-1185">Reference proteome</keyword>
<proteinExistence type="predicted"/>